<dbReference type="EMBL" id="VSRR010051421">
    <property type="protein sequence ID" value="MPC79549.1"/>
    <property type="molecule type" value="Genomic_DNA"/>
</dbReference>
<evidence type="ECO:0000313" key="2">
    <source>
        <dbReference type="EMBL" id="MPC79549.1"/>
    </source>
</evidence>
<evidence type="ECO:0000313" key="3">
    <source>
        <dbReference type="Proteomes" id="UP000324222"/>
    </source>
</evidence>
<keyword evidence="3" id="KW-1185">Reference proteome</keyword>
<organism evidence="2 3">
    <name type="scientific">Portunus trituberculatus</name>
    <name type="common">Swimming crab</name>
    <name type="synonym">Neptunus trituberculatus</name>
    <dbReference type="NCBI Taxonomy" id="210409"/>
    <lineage>
        <taxon>Eukaryota</taxon>
        <taxon>Metazoa</taxon>
        <taxon>Ecdysozoa</taxon>
        <taxon>Arthropoda</taxon>
        <taxon>Crustacea</taxon>
        <taxon>Multicrustacea</taxon>
        <taxon>Malacostraca</taxon>
        <taxon>Eumalacostraca</taxon>
        <taxon>Eucarida</taxon>
        <taxon>Decapoda</taxon>
        <taxon>Pleocyemata</taxon>
        <taxon>Brachyura</taxon>
        <taxon>Eubrachyura</taxon>
        <taxon>Portunoidea</taxon>
        <taxon>Portunidae</taxon>
        <taxon>Portuninae</taxon>
        <taxon>Portunus</taxon>
    </lineage>
</organism>
<reference evidence="2 3" key="1">
    <citation type="submission" date="2019-05" db="EMBL/GenBank/DDBJ databases">
        <title>Another draft genome of Portunus trituberculatus and its Hox gene families provides insights of decapod evolution.</title>
        <authorList>
            <person name="Jeong J.-H."/>
            <person name="Song I."/>
            <person name="Kim S."/>
            <person name="Choi T."/>
            <person name="Kim D."/>
            <person name="Ryu S."/>
            <person name="Kim W."/>
        </authorList>
    </citation>
    <scope>NUCLEOTIDE SEQUENCE [LARGE SCALE GENOMIC DNA]</scope>
    <source>
        <tissue evidence="2">Muscle</tissue>
    </source>
</reference>
<protein>
    <submittedName>
        <fullName evidence="2">Uncharacterized protein</fullName>
    </submittedName>
</protein>
<comment type="caution">
    <text evidence="2">The sequence shown here is derived from an EMBL/GenBank/DDBJ whole genome shotgun (WGS) entry which is preliminary data.</text>
</comment>
<gene>
    <name evidence="2" type="ORF">E2C01_074079</name>
</gene>
<name>A0A5B7ICE8_PORTR</name>
<accession>A0A5B7ICE8</accession>
<sequence>MKGLDIIRANWKNNTNVKTNVAIHRLIRLAGEQSAKYRPHDTTQHNTRPSRASPPWSLAAQLAT</sequence>
<proteinExistence type="predicted"/>
<dbReference type="AlphaFoldDB" id="A0A5B7ICE8"/>
<evidence type="ECO:0000256" key="1">
    <source>
        <dbReference type="SAM" id="MobiDB-lite"/>
    </source>
</evidence>
<dbReference type="Proteomes" id="UP000324222">
    <property type="component" value="Unassembled WGS sequence"/>
</dbReference>
<feature type="region of interest" description="Disordered" evidence="1">
    <location>
        <begin position="33"/>
        <end position="64"/>
    </location>
</feature>